<dbReference type="EMBL" id="BART01033766">
    <property type="protein sequence ID" value="GAH10840.1"/>
    <property type="molecule type" value="Genomic_DNA"/>
</dbReference>
<reference evidence="1" key="1">
    <citation type="journal article" date="2014" name="Front. Microbiol.">
        <title>High frequency of phylogenetically diverse reductive dehalogenase-homologous genes in deep subseafloor sedimentary metagenomes.</title>
        <authorList>
            <person name="Kawai M."/>
            <person name="Futagami T."/>
            <person name="Toyoda A."/>
            <person name="Takaki Y."/>
            <person name="Nishi S."/>
            <person name="Hori S."/>
            <person name="Arai W."/>
            <person name="Tsubouchi T."/>
            <person name="Morono Y."/>
            <person name="Uchiyama I."/>
            <person name="Ito T."/>
            <person name="Fujiyama A."/>
            <person name="Inagaki F."/>
            <person name="Takami H."/>
        </authorList>
    </citation>
    <scope>NUCLEOTIDE SEQUENCE</scope>
    <source>
        <strain evidence="1">Expedition CK06-06</strain>
    </source>
</reference>
<organism evidence="1">
    <name type="scientific">marine sediment metagenome</name>
    <dbReference type="NCBI Taxonomy" id="412755"/>
    <lineage>
        <taxon>unclassified sequences</taxon>
        <taxon>metagenomes</taxon>
        <taxon>ecological metagenomes</taxon>
    </lineage>
</organism>
<feature type="non-terminal residue" evidence="1">
    <location>
        <position position="1"/>
    </location>
</feature>
<proteinExistence type="predicted"/>
<evidence type="ECO:0000313" key="1">
    <source>
        <dbReference type="EMBL" id="GAH10840.1"/>
    </source>
</evidence>
<sequence>AFAKRVGALALPGAAGQGTLKIMLGGTWDTYHQVDISVNGIPVGTYSWSGIGFYEVTISPVDLVEGINTVTLECLTGQDAIAVDWFEVTYPRRFEANGDLLTFSHETGYRFQVSEFSGTDLLAFDITSPENVDRLVYFQTIDTGGPGPYTLDFEPPSGSGERTYLVLTSDQVLAPAAIIEDEYGNLANPATGADYILITHRDIGWDINGDPHPWLSDLTAFRQA</sequence>
<dbReference type="Gene3D" id="2.60.120.260">
    <property type="entry name" value="Galactose-binding domain-like"/>
    <property type="match status" value="1"/>
</dbReference>
<name>X1DRF0_9ZZZZ</name>
<protein>
    <submittedName>
        <fullName evidence="1">Uncharacterized protein</fullName>
    </submittedName>
</protein>
<dbReference type="AlphaFoldDB" id="X1DRF0"/>
<comment type="caution">
    <text evidence="1">The sequence shown here is derived from an EMBL/GenBank/DDBJ whole genome shotgun (WGS) entry which is preliminary data.</text>
</comment>
<feature type="non-terminal residue" evidence="1">
    <location>
        <position position="224"/>
    </location>
</feature>
<dbReference type="InterPro" id="IPR008979">
    <property type="entry name" value="Galactose-bd-like_sf"/>
</dbReference>
<accession>X1DRF0</accession>
<gene>
    <name evidence="1" type="ORF">S01H4_57902</name>
</gene>
<dbReference type="SUPFAM" id="SSF49785">
    <property type="entry name" value="Galactose-binding domain-like"/>
    <property type="match status" value="1"/>
</dbReference>